<evidence type="ECO:0000256" key="7">
    <source>
        <dbReference type="ARBA" id="ARBA00035444"/>
    </source>
</evidence>
<evidence type="ECO:0000256" key="5">
    <source>
        <dbReference type="ARBA" id="ARBA00023274"/>
    </source>
</evidence>
<dbReference type="PANTHER" id="PTHR45699:SF3">
    <property type="entry name" value="LARGE RIBOSOMAL SUBUNIT PROTEIN UL10"/>
    <property type="match status" value="1"/>
</dbReference>
<keyword evidence="5" id="KW-0687">Ribonucleoprotein</keyword>
<dbReference type="FunFam" id="3.30.70.1730:FF:000002">
    <property type="entry name" value="60S acidic ribosomal protein P0"/>
    <property type="match status" value="1"/>
</dbReference>
<evidence type="ECO:0000313" key="10">
    <source>
        <dbReference type="Proteomes" id="UP000694388"/>
    </source>
</evidence>
<organism evidence="9 10">
    <name type="scientific">Eptatretus burgeri</name>
    <name type="common">Inshore hagfish</name>
    <dbReference type="NCBI Taxonomy" id="7764"/>
    <lineage>
        <taxon>Eukaryota</taxon>
        <taxon>Metazoa</taxon>
        <taxon>Chordata</taxon>
        <taxon>Craniata</taxon>
        <taxon>Vertebrata</taxon>
        <taxon>Cyclostomata</taxon>
        <taxon>Myxini</taxon>
        <taxon>Myxiniformes</taxon>
        <taxon>Myxinidae</taxon>
        <taxon>Eptatretinae</taxon>
        <taxon>Eptatretus</taxon>
    </lineage>
</organism>
<dbReference type="GeneTree" id="ENSGT00390000017839"/>
<dbReference type="InterPro" id="IPR050323">
    <property type="entry name" value="Ribosomal_protein_uL10"/>
</dbReference>
<dbReference type="Gene3D" id="3.30.70.1730">
    <property type="match status" value="1"/>
</dbReference>
<dbReference type="Proteomes" id="UP000694388">
    <property type="component" value="Unplaced"/>
</dbReference>
<protein>
    <recommendedName>
        <fullName evidence="6">Large ribosomal subunit protein uL10</fullName>
    </recommendedName>
    <alternativeName>
        <fullName evidence="7">60S acidic ribosomal protein P0</fullName>
    </alternativeName>
</protein>
<proteinExistence type="inferred from homology"/>
<keyword evidence="10" id="KW-1185">Reference proteome</keyword>
<dbReference type="InterPro" id="IPR001790">
    <property type="entry name" value="Ribosomal_uL10"/>
</dbReference>
<keyword evidence="4" id="KW-0689">Ribosomal protein</keyword>
<dbReference type="Gene3D" id="3.90.105.20">
    <property type="match status" value="1"/>
</dbReference>
<keyword evidence="3" id="KW-0597">Phosphoprotein</keyword>
<dbReference type="InterPro" id="IPR040637">
    <property type="entry name" value="Ribosomal_uL10-like_insert"/>
</dbReference>
<dbReference type="GO" id="GO:0002181">
    <property type="term" value="P:cytoplasmic translation"/>
    <property type="evidence" value="ECO:0007669"/>
    <property type="project" value="TreeGrafter"/>
</dbReference>
<dbReference type="GO" id="GO:0022625">
    <property type="term" value="C:cytosolic large ribosomal subunit"/>
    <property type="evidence" value="ECO:0007669"/>
    <property type="project" value="TreeGrafter"/>
</dbReference>
<comment type="function">
    <text evidence="1">Ribosomal protein P0 is the functional equivalent of E.coli protein L10.</text>
</comment>
<reference evidence="9" key="2">
    <citation type="submission" date="2025-09" db="UniProtKB">
        <authorList>
            <consortium name="Ensembl"/>
        </authorList>
    </citation>
    <scope>IDENTIFICATION</scope>
</reference>
<dbReference type="InterPro" id="IPR043164">
    <property type="entry name" value="Ribosomal_uL10-like_insert_sf"/>
</dbReference>
<evidence type="ECO:0000256" key="4">
    <source>
        <dbReference type="ARBA" id="ARBA00022980"/>
    </source>
</evidence>
<evidence type="ECO:0000259" key="8">
    <source>
        <dbReference type="Pfam" id="PF17777"/>
    </source>
</evidence>
<evidence type="ECO:0000256" key="1">
    <source>
        <dbReference type="ARBA" id="ARBA00002200"/>
    </source>
</evidence>
<evidence type="ECO:0000256" key="6">
    <source>
        <dbReference type="ARBA" id="ARBA00035202"/>
    </source>
</evidence>
<dbReference type="SUPFAM" id="SSF160369">
    <property type="entry name" value="Ribosomal protein L10-like"/>
    <property type="match status" value="1"/>
</dbReference>
<dbReference type="GO" id="GO:0000027">
    <property type="term" value="P:ribosomal large subunit assembly"/>
    <property type="evidence" value="ECO:0007669"/>
    <property type="project" value="TreeGrafter"/>
</dbReference>
<name>A0A8C4NAK2_EPTBU</name>
<dbReference type="GO" id="GO:0070180">
    <property type="term" value="F:large ribosomal subunit rRNA binding"/>
    <property type="evidence" value="ECO:0007669"/>
    <property type="project" value="TreeGrafter"/>
</dbReference>
<feature type="domain" description="Large ribosomal subunit protein uL10-like insertion" evidence="8">
    <location>
        <begin position="111"/>
        <end position="180"/>
    </location>
</feature>
<dbReference type="FunFam" id="3.90.105.20:FF:000001">
    <property type="entry name" value="60S acidic ribosomal protein P0"/>
    <property type="match status" value="1"/>
</dbReference>
<dbReference type="GO" id="GO:0003735">
    <property type="term" value="F:structural constituent of ribosome"/>
    <property type="evidence" value="ECO:0007669"/>
    <property type="project" value="TreeGrafter"/>
</dbReference>
<evidence type="ECO:0000256" key="3">
    <source>
        <dbReference type="ARBA" id="ARBA00022553"/>
    </source>
</evidence>
<dbReference type="CDD" id="cd05795">
    <property type="entry name" value="Ribosomal_P0_L10e"/>
    <property type="match status" value="1"/>
</dbReference>
<sequence length="306" mass="34254">MPKEDKATWKANYFSKIIKLLDEYPRCFIVGADNVGSKQMQQIRMSLRGKAVVLMGKNTMMRKAIRGHLESIPTLEKLLSHIKGNVGFVFTKEDLAEIRDLLLKNKVPAAARAGAIAPCDVMVPAQNTGLGPEKTSFFQALGITTKISRGTIEILSNVQLIKMSERVGASEATLLNMLNISPFTFGLLIQQVYDSGSIYSPEVLDITEADLHARFLECWQMDLQINIPTVGLHTHRCIALAAKHRSDRILYLDYTAQRGFGTLPAFVWKSVIPLWPQSHTLSSTDTSACWLWPWKRTTPSHWLKSA</sequence>
<accession>A0A8C4NAK2</accession>
<dbReference type="Ensembl" id="ENSEBUT00000004473.1">
    <property type="protein sequence ID" value="ENSEBUP00000004059.1"/>
    <property type="gene ID" value="ENSEBUG00000002890.1"/>
</dbReference>
<dbReference type="PANTHER" id="PTHR45699">
    <property type="entry name" value="60S ACIDIC RIBOSOMAL PROTEIN P0"/>
    <property type="match status" value="1"/>
</dbReference>
<dbReference type="AlphaFoldDB" id="A0A8C4NAK2"/>
<dbReference type="InterPro" id="IPR043141">
    <property type="entry name" value="Ribosomal_uL10-like_sf"/>
</dbReference>
<reference evidence="9" key="1">
    <citation type="submission" date="2025-08" db="UniProtKB">
        <authorList>
            <consortium name="Ensembl"/>
        </authorList>
    </citation>
    <scope>IDENTIFICATION</scope>
</reference>
<comment type="similarity">
    <text evidence="2">Belongs to the universal ribosomal protein uL10 family.</text>
</comment>
<dbReference type="Pfam" id="PF00466">
    <property type="entry name" value="Ribosomal_L10"/>
    <property type="match status" value="1"/>
</dbReference>
<evidence type="ECO:0000313" key="9">
    <source>
        <dbReference type="Ensembl" id="ENSEBUP00000004059.1"/>
    </source>
</evidence>
<dbReference type="Pfam" id="PF17777">
    <property type="entry name" value="RL10P_insert"/>
    <property type="match status" value="1"/>
</dbReference>
<evidence type="ECO:0000256" key="2">
    <source>
        <dbReference type="ARBA" id="ARBA00008889"/>
    </source>
</evidence>